<accession>A0A433UVZ7</accession>
<keyword evidence="2" id="KW-1185">Reference proteome</keyword>
<gene>
    <name evidence="1" type="ORF">DSM106972_082540</name>
</gene>
<reference evidence="1" key="2">
    <citation type="journal article" date="2019" name="Genome Biol. Evol.">
        <title>Day and night: Metabolic profiles and evolutionary relationships of six axenic non-marine cyanobacteria.</title>
        <authorList>
            <person name="Will S.E."/>
            <person name="Henke P."/>
            <person name="Boedeker C."/>
            <person name="Huang S."/>
            <person name="Brinkmann H."/>
            <person name="Rohde M."/>
            <person name="Jarek M."/>
            <person name="Friedl T."/>
            <person name="Seufert S."/>
            <person name="Schumacher M."/>
            <person name="Overmann J."/>
            <person name="Neumann-Schaal M."/>
            <person name="Petersen J."/>
        </authorList>
    </citation>
    <scope>NUCLEOTIDE SEQUENCE [LARGE SCALE GENOMIC DNA]</scope>
    <source>
        <strain evidence="1">PCC 7102</strain>
    </source>
</reference>
<comment type="caution">
    <text evidence="1">The sequence shown here is derived from an EMBL/GenBank/DDBJ whole genome shotgun (WGS) entry which is preliminary data.</text>
</comment>
<sequence length="73" mass="8115">MLLKLRNTFMAKINPIQLQKHLKGMDYPASREKLVKQAQKNGADDNAISVLEQLPDNEYTSPTAVSQAVSGMK</sequence>
<dbReference type="Proteomes" id="UP000271624">
    <property type="component" value="Unassembled WGS sequence"/>
</dbReference>
<evidence type="ECO:0008006" key="3">
    <source>
        <dbReference type="Google" id="ProtNLM"/>
    </source>
</evidence>
<dbReference type="Pfam" id="PF11387">
    <property type="entry name" value="DUF2795"/>
    <property type="match status" value="1"/>
</dbReference>
<dbReference type="EMBL" id="RSCL01000030">
    <property type="protein sequence ID" value="RUS98035.1"/>
    <property type="molecule type" value="Genomic_DNA"/>
</dbReference>
<name>A0A433UVZ7_9CYAN</name>
<organism evidence="1 2">
    <name type="scientific">Dulcicalothrix desertica PCC 7102</name>
    <dbReference type="NCBI Taxonomy" id="232991"/>
    <lineage>
        <taxon>Bacteria</taxon>
        <taxon>Bacillati</taxon>
        <taxon>Cyanobacteriota</taxon>
        <taxon>Cyanophyceae</taxon>
        <taxon>Nostocales</taxon>
        <taxon>Calotrichaceae</taxon>
        <taxon>Dulcicalothrix</taxon>
    </lineage>
</organism>
<dbReference type="AlphaFoldDB" id="A0A433UVZ7"/>
<dbReference type="InterPro" id="IPR021527">
    <property type="entry name" value="DUF2795"/>
</dbReference>
<reference evidence="1" key="1">
    <citation type="submission" date="2018-12" db="EMBL/GenBank/DDBJ databases">
        <authorList>
            <person name="Will S."/>
            <person name="Neumann-Schaal M."/>
            <person name="Henke P."/>
        </authorList>
    </citation>
    <scope>NUCLEOTIDE SEQUENCE</scope>
    <source>
        <strain evidence="1">PCC 7102</strain>
    </source>
</reference>
<evidence type="ECO:0000313" key="2">
    <source>
        <dbReference type="Proteomes" id="UP000271624"/>
    </source>
</evidence>
<evidence type="ECO:0000313" key="1">
    <source>
        <dbReference type="EMBL" id="RUS98035.1"/>
    </source>
</evidence>
<proteinExistence type="predicted"/>
<protein>
    <recommendedName>
        <fullName evidence="3">DUF2795 domain-containing protein</fullName>
    </recommendedName>
</protein>